<evidence type="ECO:0000256" key="5">
    <source>
        <dbReference type="ARBA" id="ARBA00023136"/>
    </source>
</evidence>
<dbReference type="SUPFAM" id="SSF81321">
    <property type="entry name" value="Family A G protein-coupled receptor-like"/>
    <property type="match status" value="1"/>
</dbReference>
<keyword evidence="3 8" id="KW-1133">Transmembrane helix</keyword>
<evidence type="ECO:0000256" key="1">
    <source>
        <dbReference type="ARBA" id="ARBA00004141"/>
    </source>
</evidence>
<dbReference type="Proteomes" id="UP001152320">
    <property type="component" value="Chromosome 15"/>
</dbReference>
<evidence type="ECO:0000256" key="3">
    <source>
        <dbReference type="ARBA" id="ARBA00022989"/>
    </source>
</evidence>
<evidence type="ECO:0000256" key="4">
    <source>
        <dbReference type="ARBA" id="ARBA00023040"/>
    </source>
</evidence>
<feature type="transmembrane region" description="Helical" evidence="8">
    <location>
        <begin position="43"/>
        <end position="67"/>
    </location>
</feature>
<evidence type="ECO:0000256" key="7">
    <source>
        <dbReference type="ARBA" id="ARBA00023224"/>
    </source>
</evidence>
<feature type="transmembrane region" description="Helical" evidence="8">
    <location>
        <begin position="312"/>
        <end position="335"/>
    </location>
</feature>
<dbReference type="PRINTS" id="PR00237">
    <property type="entry name" value="GPCRRHODOPSN"/>
</dbReference>
<evidence type="ECO:0000313" key="10">
    <source>
        <dbReference type="EMBL" id="KAJ8028687.1"/>
    </source>
</evidence>
<keyword evidence="2 8" id="KW-0812">Transmembrane</keyword>
<reference evidence="10" key="1">
    <citation type="submission" date="2021-10" db="EMBL/GenBank/DDBJ databases">
        <title>Tropical sea cucumber genome reveals ecological adaptation and Cuvierian tubules defense mechanism.</title>
        <authorList>
            <person name="Chen T."/>
        </authorList>
    </citation>
    <scope>NUCLEOTIDE SEQUENCE</scope>
    <source>
        <strain evidence="10">Nanhai2018</strain>
        <tissue evidence="10">Muscle</tissue>
    </source>
</reference>
<keyword evidence="4" id="KW-0297">G-protein coupled receptor</keyword>
<keyword evidence="11" id="KW-1185">Reference proteome</keyword>
<dbReference type="PROSITE" id="PS50262">
    <property type="entry name" value="G_PROTEIN_RECEP_F1_2"/>
    <property type="match status" value="1"/>
</dbReference>
<dbReference type="Gene3D" id="1.20.1070.10">
    <property type="entry name" value="Rhodopsin 7-helix transmembrane proteins"/>
    <property type="match status" value="1"/>
</dbReference>
<feature type="transmembrane region" description="Helical" evidence="8">
    <location>
        <begin position="130"/>
        <end position="150"/>
    </location>
</feature>
<dbReference type="PANTHER" id="PTHR24243">
    <property type="entry name" value="G-PROTEIN COUPLED RECEPTOR"/>
    <property type="match status" value="1"/>
</dbReference>
<keyword evidence="5 8" id="KW-0472">Membrane</keyword>
<dbReference type="AlphaFoldDB" id="A0A9Q1BL65"/>
<evidence type="ECO:0000256" key="8">
    <source>
        <dbReference type="SAM" id="Phobius"/>
    </source>
</evidence>
<name>A0A9Q1BL65_HOLLE</name>
<feature type="transmembrane region" description="Helical" evidence="8">
    <location>
        <begin position="228"/>
        <end position="253"/>
    </location>
</feature>
<keyword evidence="6 10" id="KW-0675">Receptor</keyword>
<dbReference type="OrthoDB" id="5950040at2759"/>
<dbReference type="InterPro" id="IPR017452">
    <property type="entry name" value="GPCR_Rhodpsn_7TM"/>
</dbReference>
<gene>
    <name evidence="10" type="ORF">HOLleu_30997</name>
</gene>
<protein>
    <submittedName>
        <fullName evidence="10">Neuromedin-U receptor 2</fullName>
    </submittedName>
</protein>
<evidence type="ECO:0000259" key="9">
    <source>
        <dbReference type="PROSITE" id="PS50262"/>
    </source>
</evidence>
<dbReference type="PANTHER" id="PTHR24243:SF208">
    <property type="entry name" value="PYROKININ-1 RECEPTOR"/>
    <property type="match status" value="1"/>
</dbReference>
<comment type="subcellular location">
    <subcellularLocation>
        <location evidence="1">Membrane</location>
        <topology evidence="1">Multi-pass membrane protein</topology>
    </subcellularLocation>
</comment>
<comment type="caution">
    <text evidence="10">The sequence shown here is derived from an EMBL/GenBank/DDBJ whole genome shotgun (WGS) entry which is preliminary data.</text>
</comment>
<dbReference type="GO" id="GO:0005886">
    <property type="term" value="C:plasma membrane"/>
    <property type="evidence" value="ECO:0007669"/>
    <property type="project" value="TreeGrafter"/>
</dbReference>
<organism evidence="10 11">
    <name type="scientific">Holothuria leucospilota</name>
    <name type="common">Black long sea cucumber</name>
    <name type="synonym">Mertensiothuria leucospilota</name>
    <dbReference type="NCBI Taxonomy" id="206669"/>
    <lineage>
        <taxon>Eukaryota</taxon>
        <taxon>Metazoa</taxon>
        <taxon>Echinodermata</taxon>
        <taxon>Eleutherozoa</taxon>
        <taxon>Echinozoa</taxon>
        <taxon>Holothuroidea</taxon>
        <taxon>Aspidochirotacea</taxon>
        <taxon>Aspidochirotida</taxon>
        <taxon>Holothuriidae</taxon>
        <taxon>Holothuria</taxon>
    </lineage>
</organism>
<dbReference type="InterPro" id="IPR000276">
    <property type="entry name" value="GPCR_Rhodpsn"/>
</dbReference>
<dbReference type="EMBL" id="JAIZAY010000015">
    <property type="protein sequence ID" value="KAJ8028687.1"/>
    <property type="molecule type" value="Genomic_DNA"/>
</dbReference>
<keyword evidence="7" id="KW-0807">Transducer</keyword>
<feature type="transmembrane region" description="Helical" evidence="8">
    <location>
        <begin position="274"/>
        <end position="292"/>
    </location>
</feature>
<dbReference type="GO" id="GO:0004930">
    <property type="term" value="F:G protein-coupled receptor activity"/>
    <property type="evidence" value="ECO:0007669"/>
    <property type="project" value="UniProtKB-KW"/>
</dbReference>
<accession>A0A9Q1BL65</accession>
<dbReference type="Pfam" id="PF00001">
    <property type="entry name" value="7tm_1"/>
    <property type="match status" value="1"/>
</dbReference>
<evidence type="ECO:0000256" key="6">
    <source>
        <dbReference type="ARBA" id="ARBA00023170"/>
    </source>
</evidence>
<feature type="transmembrane region" description="Helical" evidence="8">
    <location>
        <begin position="162"/>
        <end position="182"/>
    </location>
</feature>
<proteinExistence type="predicted"/>
<evidence type="ECO:0000313" key="11">
    <source>
        <dbReference type="Proteomes" id="UP001152320"/>
    </source>
</evidence>
<feature type="domain" description="G-protein coupled receptors family 1 profile" evidence="9">
    <location>
        <begin position="58"/>
        <end position="332"/>
    </location>
</feature>
<sequence>MEGISDYYEYGDSCDQDDPETFMNLTVEEAQGLLLYSHWDRFYIQYILPFLLFVGVLDNTAFIYVVAKQSSMKTATNRYLVNLAIADIVFLLSVIGEKLWKYINSPFVDDDTSLGHVGCIIVPFIGDTAYFSSLIFVTLVSAEIFFAVCYPKGKSLLQHRTWSIGLTIMAWVASALTAGFLIPSNLKVNVLCFTWPEDEEICQKWPTELTTCGSTKKWFYTLAHVVQIVPFFITLVLNSFLYVKIVVGLNRSIERLRSHTSVKREGDTHLRNQIARMLVVNGVVFFLLLAPFEILSLLQAFQASIHANVETIIAAISRALMYFNSVVNPIIYTAMSQRYREAFKSAFNPGPKCRILGSLPNRGAQPSSTQTYFKMSQTTTKI</sequence>
<feature type="transmembrane region" description="Helical" evidence="8">
    <location>
        <begin position="79"/>
        <end position="96"/>
    </location>
</feature>
<evidence type="ECO:0000256" key="2">
    <source>
        <dbReference type="ARBA" id="ARBA00022692"/>
    </source>
</evidence>